<organism evidence="1">
    <name type="scientific">Tanacetum cinerariifolium</name>
    <name type="common">Dalmatian daisy</name>
    <name type="synonym">Chrysanthemum cinerariifolium</name>
    <dbReference type="NCBI Taxonomy" id="118510"/>
    <lineage>
        <taxon>Eukaryota</taxon>
        <taxon>Viridiplantae</taxon>
        <taxon>Streptophyta</taxon>
        <taxon>Embryophyta</taxon>
        <taxon>Tracheophyta</taxon>
        <taxon>Spermatophyta</taxon>
        <taxon>Magnoliopsida</taxon>
        <taxon>eudicotyledons</taxon>
        <taxon>Gunneridae</taxon>
        <taxon>Pentapetalae</taxon>
        <taxon>asterids</taxon>
        <taxon>campanulids</taxon>
        <taxon>Asterales</taxon>
        <taxon>Asteraceae</taxon>
        <taxon>Asteroideae</taxon>
        <taxon>Anthemideae</taxon>
        <taxon>Anthemidinae</taxon>
        <taxon>Tanacetum</taxon>
    </lineage>
</organism>
<gene>
    <name evidence="1" type="ORF">Tci_870547</name>
</gene>
<evidence type="ECO:0000313" key="1">
    <source>
        <dbReference type="EMBL" id="GFC98577.1"/>
    </source>
</evidence>
<comment type="caution">
    <text evidence="1">The sequence shown here is derived from an EMBL/GenBank/DDBJ whole genome shotgun (WGS) entry which is preliminary data.</text>
</comment>
<proteinExistence type="predicted"/>
<sequence length="81" mass="9221">MLLYIKGKEHGRMMLNSLLQGPLVYGTIKVEGVTRPKTYEELTKQEKLQDDCDVRATDIVLQGLPPDVYSLINNHHIAKEI</sequence>
<name>A0A699SP21_TANCI</name>
<protein>
    <recommendedName>
        <fullName evidence="2">Integrase, catalytic region, zinc finger, CCHC-type, peptidase aspartic, catalytic</fullName>
    </recommendedName>
</protein>
<dbReference type="AlphaFoldDB" id="A0A699SP21"/>
<accession>A0A699SP21</accession>
<dbReference type="EMBL" id="BKCJ011172975">
    <property type="protein sequence ID" value="GFC98577.1"/>
    <property type="molecule type" value="Genomic_DNA"/>
</dbReference>
<evidence type="ECO:0008006" key="2">
    <source>
        <dbReference type="Google" id="ProtNLM"/>
    </source>
</evidence>
<reference evidence="1" key="1">
    <citation type="journal article" date="2019" name="Sci. Rep.">
        <title>Draft genome of Tanacetum cinerariifolium, the natural source of mosquito coil.</title>
        <authorList>
            <person name="Yamashiro T."/>
            <person name="Shiraishi A."/>
            <person name="Satake H."/>
            <person name="Nakayama K."/>
        </authorList>
    </citation>
    <scope>NUCLEOTIDE SEQUENCE</scope>
</reference>